<dbReference type="AlphaFoldDB" id="A0A317EI47"/>
<dbReference type="Pfam" id="PF00480">
    <property type="entry name" value="ROK"/>
    <property type="match status" value="1"/>
</dbReference>
<dbReference type="InterPro" id="IPR036390">
    <property type="entry name" value="WH_DNA-bd_sf"/>
</dbReference>
<dbReference type="SUPFAM" id="SSF46785">
    <property type="entry name" value="Winged helix' DNA-binding domain"/>
    <property type="match status" value="1"/>
</dbReference>
<dbReference type="SUPFAM" id="SSF53067">
    <property type="entry name" value="Actin-like ATPase domain"/>
    <property type="match status" value="2"/>
</dbReference>
<dbReference type="Pfam" id="PF13412">
    <property type="entry name" value="HTH_24"/>
    <property type="match status" value="1"/>
</dbReference>
<accession>A0A317EI47</accession>
<dbReference type="PANTHER" id="PTHR18964:SF149">
    <property type="entry name" value="BIFUNCTIONAL UDP-N-ACETYLGLUCOSAMINE 2-EPIMERASE_N-ACETYLMANNOSAMINE KINASE"/>
    <property type="match status" value="1"/>
</dbReference>
<comment type="similarity">
    <text evidence="1">Belongs to the ROK (NagC/XylR) family.</text>
</comment>
<protein>
    <submittedName>
        <fullName evidence="2">ROK family transcriptional regulator</fullName>
    </submittedName>
</protein>
<comment type="caution">
    <text evidence="2">The sequence shown here is derived from an EMBL/GenBank/DDBJ whole genome shotgun (WGS) entry which is preliminary data.</text>
</comment>
<dbReference type="InterPro" id="IPR036388">
    <property type="entry name" value="WH-like_DNA-bd_sf"/>
</dbReference>
<sequence>MTFFEEINEESLSGVAYKNITLKKSIISYFVKNGNCTIADLCATVGLSAPKINTILNELINDGLVQDLGKIESRGGRKPNLYGLVLGSGFFLGVDVKQNHLNMGIIDLEKNIVHTSLERPFNLQNNNESLSELYHVINQYIKESRVPKDKILGMGLNLSGRINHASGYSYSFFNFDEEPLSKKLERNLGMRVFLENDSRAMAYGEYSAGIVGEEKDILFINMDYGLGVGIVIEGQLYYGKSGFAGEFGHIPSFNNEIMCRCGKKGCLETEVSGLALTRIFKEKLTSGSTSILSEMDINDINFEHIINAALNDDVLAIEEIASMGEKLGRGIAVLINIFNPELVILGGSLGETGEHIRLPIKSALNKYSLSLVNNDTKIRMSKLGKQSGVIGACFLVRNRLLSTN</sequence>
<evidence type="ECO:0000313" key="3">
    <source>
        <dbReference type="Proteomes" id="UP000245379"/>
    </source>
</evidence>
<dbReference type="EMBL" id="QGNZ01000004">
    <property type="protein sequence ID" value="PWS26312.1"/>
    <property type="molecule type" value="Genomic_DNA"/>
</dbReference>
<dbReference type="Gene3D" id="3.30.420.40">
    <property type="match status" value="2"/>
</dbReference>
<name>A0A317EI47_9SPHI</name>
<dbReference type="InterPro" id="IPR043129">
    <property type="entry name" value="ATPase_NBD"/>
</dbReference>
<evidence type="ECO:0000313" key="2">
    <source>
        <dbReference type="EMBL" id="PWS26312.1"/>
    </source>
</evidence>
<dbReference type="PROSITE" id="PS01125">
    <property type="entry name" value="ROK"/>
    <property type="match status" value="1"/>
</dbReference>
<dbReference type="OrthoDB" id="9810372at2"/>
<reference evidence="2 3" key="1">
    <citation type="submission" date="2018-05" db="EMBL/GenBank/DDBJ databases">
        <title>Pedobacter paludis sp. nov., isolated from wetland soil.</title>
        <authorList>
            <person name="Zhang Y."/>
            <person name="Wang G."/>
        </authorList>
    </citation>
    <scope>NUCLEOTIDE SEQUENCE [LARGE SCALE GENOMIC DNA]</scope>
    <source>
        <strain evidence="2 3">KCTC22721</strain>
    </source>
</reference>
<evidence type="ECO:0000256" key="1">
    <source>
        <dbReference type="ARBA" id="ARBA00006479"/>
    </source>
</evidence>
<dbReference type="Gene3D" id="1.10.10.10">
    <property type="entry name" value="Winged helix-like DNA-binding domain superfamily/Winged helix DNA-binding domain"/>
    <property type="match status" value="1"/>
</dbReference>
<dbReference type="InterPro" id="IPR000600">
    <property type="entry name" value="ROK"/>
</dbReference>
<gene>
    <name evidence="2" type="ORF">DHW03_16125</name>
</gene>
<dbReference type="PANTHER" id="PTHR18964">
    <property type="entry name" value="ROK (REPRESSOR, ORF, KINASE) FAMILY"/>
    <property type="match status" value="1"/>
</dbReference>
<keyword evidence="3" id="KW-1185">Reference proteome</keyword>
<proteinExistence type="inferred from homology"/>
<dbReference type="Proteomes" id="UP000245379">
    <property type="component" value="Unassembled WGS sequence"/>
</dbReference>
<organism evidence="2 3">
    <name type="scientific">Pedobacter yonginense</name>
    <dbReference type="NCBI Taxonomy" id="651869"/>
    <lineage>
        <taxon>Bacteria</taxon>
        <taxon>Pseudomonadati</taxon>
        <taxon>Bacteroidota</taxon>
        <taxon>Sphingobacteriia</taxon>
        <taxon>Sphingobacteriales</taxon>
        <taxon>Sphingobacteriaceae</taxon>
        <taxon>Pedobacter</taxon>
    </lineage>
</organism>
<dbReference type="RefSeq" id="WP_109926878.1">
    <property type="nucleotide sequence ID" value="NZ_QGNZ01000004.1"/>
</dbReference>
<dbReference type="InterPro" id="IPR049874">
    <property type="entry name" value="ROK_cs"/>
</dbReference>